<keyword evidence="5" id="KW-1185">Reference proteome</keyword>
<dbReference type="Gene3D" id="1.10.10.1320">
    <property type="entry name" value="Anti-sigma factor, zinc-finger domain"/>
    <property type="match status" value="1"/>
</dbReference>
<dbReference type="AlphaFoldDB" id="A0A5B9QMX8"/>
<keyword evidence="2" id="KW-0812">Transmembrane</keyword>
<evidence type="ECO:0000256" key="2">
    <source>
        <dbReference type="SAM" id="Phobius"/>
    </source>
</evidence>
<dbReference type="RefSeq" id="WP_068134463.1">
    <property type="nucleotide sequence ID" value="NZ_CP042914.1"/>
</dbReference>
<dbReference type="Gene3D" id="1.25.10.10">
    <property type="entry name" value="Leucine-rich Repeat Variant"/>
    <property type="match status" value="1"/>
</dbReference>
<dbReference type="InterPro" id="IPR011989">
    <property type="entry name" value="ARM-like"/>
</dbReference>
<reference evidence="4 5" key="1">
    <citation type="submission" date="2019-08" db="EMBL/GenBank/DDBJ databases">
        <title>Deep-cultivation of Planctomycetes and their phenomic and genomic characterization uncovers novel biology.</title>
        <authorList>
            <person name="Wiegand S."/>
            <person name="Jogler M."/>
            <person name="Boedeker C."/>
            <person name="Pinto D."/>
            <person name="Vollmers J."/>
            <person name="Rivas-Marin E."/>
            <person name="Kohn T."/>
            <person name="Peeters S.H."/>
            <person name="Heuer A."/>
            <person name="Rast P."/>
            <person name="Oberbeckmann S."/>
            <person name="Bunk B."/>
            <person name="Jeske O."/>
            <person name="Meyerdierks A."/>
            <person name="Storesund J.E."/>
            <person name="Kallscheuer N."/>
            <person name="Luecker S."/>
            <person name="Lage O.M."/>
            <person name="Pohl T."/>
            <person name="Merkel B.J."/>
            <person name="Hornburger P."/>
            <person name="Mueller R.-W."/>
            <person name="Bruemmer F."/>
            <person name="Labrenz M."/>
            <person name="Spormann A.M."/>
            <person name="Op den Camp H."/>
            <person name="Overmann J."/>
            <person name="Amann R."/>
            <person name="Jetten M.S.M."/>
            <person name="Mascher T."/>
            <person name="Medema M.H."/>
            <person name="Devos D.P."/>
            <person name="Kaster A.-K."/>
            <person name="Ovreas L."/>
            <person name="Rohde M."/>
            <person name="Galperin M.Y."/>
            <person name="Jogler C."/>
        </authorList>
    </citation>
    <scope>NUCLEOTIDE SEQUENCE [LARGE SCALE GENOMIC DNA]</scope>
    <source>
        <strain evidence="4 5">UC8</strain>
    </source>
</reference>
<dbReference type="KEGG" id="rul:UC8_03230"/>
<sequence>MNCESIRNQFSSYLDGELASEQSRRVERHLSDCQGCHAQWLELQQLDARLQGLAVPQDLESRIVAAVGAETDAEQQAQPAPPPRGYRKQVVAAVIGLAAMIGLLAVWLRPNMPPVDVPPPLAAVVVRSIGNVQVRAPDAEGWSDVDGPHHALPRGSRIKTPQRGGCEVETATDAQLRLDANTEMVVHGSSHMQVLRGQVWCQAAPQQPLTLGTRPPADTAAVPDVFVCPAASEMQVRVDQHQAAEVGTEPVRKAWQLPLLALPGSDQGELSSLVETLLANVGHSKMQFMNADQIRALGPRGAIPLLMYVREPSSSQQPAVRRQAMQLAAEVADDTALTMLDELLADPDPQIRRLAEATVERLSVGSAR</sequence>
<feature type="domain" description="Putative zinc-finger" evidence="3">
    <location>
        <begin position="3"/>
        <end position="37"/>
    </location>
</feature>
<dbReference type="OrthoDB" id="238623at2"/>
<feature type="transmembrane region" description="Helical" evidence="2">
    <location>
        <begin position="90"/>
        <end position="108"/>
    </location>
</feature>
<dbReference type="Proteomes" id="UP000325286">
    <property type="component" value="Chromosome"/>
</dbReference>
<evidence type="ECO:0000256" key="1">
    <source>
        <dbReference type="SAM" id="MobiDB-lite"/>
    </source>
</evidence>
<name>A0A5B9QMX8_9BACT</name>
<protein>
    <recommendedName>
        <fullName evidence="3">Putative zinc-finger domain-containing protein</fullName>
    </recommendedName>
</protein>
<feature type="region of interest" description="Disordered" evidence="1">
    <location>
        <begin position="139"/>
        <end position="164"/>
    </location>
</feature>
<dbReference type="InterPro" id="IPR016024">
    <property type="entry name" value="ARM-type_fold"/>
</dbReference>
<dbReference type="Pfam" id="PF13490">
    <property type="entry name" value="zf-HC2"/>
    <property type="match status" value="1"/>
</dbReference>
<evidence type="ECO:0000259" key="3">
    <source>
        <dbReference type="Pfam" id="PF13490"/>
    </source>
</evidence>
<evidence type="ECO:0000313" key="5">
    <source>
        <dbReference type="Proteomes" id="UP000325286"/>
    </source>
</evidence>
<organism evidence="4 5">
    <name type="scientific">Roseimaritima ulvae</name>
    <dbReference type="NCBI Taxonomy" id="980254"/>
    <lineage>
        <taxon>Bacteria</taxon>
        <taxon>Pseudomonadati</taxon>
        <taxon>Planctomycetota</taxon>
        <taxon>Planctomycetia</taxon>
        <taxon>Pirellulales</taxon>
        <taxon>Pirellulaceae</taxon>
        <taxon>Roseimaritima</taxon>
    </lineage>
</organism>
<evidence type="ECO:0000313" key="4">
    <source>
        <dbReference type="EMBL" id="QEG38366.1"/>
    </source>
</evidence>
<gene>
    <name evidence="4" type="ORF">UC8_03230</name>
</gene>
<keyword evidence="2" id="KW-0472">Membrane</keyword>
<dbReference type="InterPro" id="IPR027383">
    <property type="entry name" value="Znf_put"/>
</dbReference>
<accession>A0A5B9QMX8</accession>
<dbReference type="SUPFAM" id="SSF48371">
    <property type="entry name" value="ARM repeat"/>
    <property type="match status" value="1"/>
</dbReference>
<dbReference type="EMBL" id="CP042914">
    <property type="protein sequence ID" value="QEG38366.1"/>
    <property type="molecule type" value="Genomic_DNA"/>
</dbReference>
<dbReference type="InterPro" id="IPR041916">
    <property type="entry name" value="Anti_sigma_zinc_sf"/>
</dbReference>
<proteinExistence type="predicted"/>
<keyword evidence="2" id="KW-1133">Transmembrane helix</keyword>